<dbReference type="Pfam" id="PF07679">
    <property type="entry name" value="I-set"/>
    <property type="match status" value="1"/>
</dbReference>
<organism evidence="2 3">
    <name type="scientific">Staurois parvus</name>
    <dbReference type="NCBI Taxonomy" id="386267"/>
    <lineage>
        <taxon>Eukaryota</taxon>
        <taxon>Metazoa</taxon>
        <taxon>Chordata</taxon>
        <taxon>Craniata</taxon>
        <taxon>Vertebrata</taxon>
        <taxon>Euteleostomi</taxon>
        <taxon>Amphibia</taxon>
        <taxon>Batrachia</taxon>
        <taxon>Anura</taxon>
        <taxon>Neobatrachia</taxon>
        <taxon>Ranoidea</taxon>
        <taxon>Ranidae</taxon>
        <taxon>Staurois</taxon>
    </lineage>
</organism>
<dbReference type="InterPro" id="IPR013783">
    <property type="entry name" value="Ig-like_fold"/>
</dbReference>
<feature type="non-terminal residue" evidence="2">
    <location>
        <position position="136"/>
    </location>
</feature>
<dbReference type="SMART" id="SM00408">
    <property type="entry name" value="IGc2"/>
    <property type="match status" value="1"/>
</dbReference>
<dbReference type="PANTHER" id="PTHR47243">
    <property type="entry name" value="SIALOADHESIN"/>
    <property type="match status" value="1"/>
</dbReference>
<dbReference type="InterPro" id="IPR003598">
    <property type="entry name" value="Ig_sub2"/>
</dbReference>
<accession>A0ABN9F301</accession>
<name>A0ABN9F301_9NEOB</name>
<evidence type="ECO:0000259" key="1">
    <source>
        <dbReference type="PROSITE" id="PS50835"/>
    </source>
</evidence>
<comment type="caution">
    <text evidence="2">The sequence shown here is derived from an EMBL/GenBank/DDBJ whole genome shotgun (WGS) entry which is preliminary data.</text>
</comment>
<dbReference type="SMART" id="SM00409">
    <property type="entry name" value="IG"/>
    <property type="match status" value="1"/>
</dbReference>
<keyword evidence="3" id="KW-1185">Reference proteome</keyword>
<sequence length="136" mass="14861">GSDSSPPVTLNVKYPPRTPVLTSFLETQKGNLVMVQCAVDSNPSSEMRLYKDGTLIASSPFHWAPRERIQVTYKKNSLSLEIRDVTLADEGMYSCLANNSEGIATASVKLIVEMVRVVVSPSAEVEEGNEVRLTCV</sequence>
<feature type="domain" description="Ig-like" evidence="1">
    <location>
        <begin position="16"/>
        <end position="111"/>
    </location>
</feature>
<dbReference type="SUPFAM" id="SSF48726">
    <property type="entry name" value="Immunoglobulin"/>
    <property type="match status" value="1"/>
</dbReference>
<dbReference type="InterPro" id="IPR013098">
    <property type="entry name" value="Ig_I-set"/>
</dbReference>
<dbReference type="PANTHER" id="PTHR47243:SF1">
    <property type="entry name" value="SIALOADHESIN"/>
    <property type="match status" value="1"/>
</dbReference>
<dbReference type="InterPro" id="IPR007110">
    <property type="entry name" value="Ig-like_dom"/>
</dbReference>
<dbReference type="InterPro" id="IPR036179">
    <property type="entry name" value="Ig-like_dom_sf"/>
</dbReference>
<proteinExistence type="predicted"/>
<reference evidence="2" key="1">
    <citation type="submission" date="2023-05" db="EMBL/GenBank/DDBJ databases">
        <authorList>
            <person name="Stuckert A."/>
        </authorList>
    </citation>
    <scope>NUCLEOTIDE SEQUENCE</scope>
</reference>
<dbReference type="EMBL" id="CATNWA010016283">
    <property type="protein sequence ID" value="CAI9591440.1"/>
    <property type="molecule type" value="Genomic_DNA"/>
</dbReference>
<dbReference type="InterPro" id="IPR003599">
    <property type="entry name" value="Ig_sub"/>
</dbReference>
<evidence type="ECO:0000313" key="3">
    <source>
        <dbReference type="Proteomes" id="UP001162483"/>
    </source>
</evidence>
<dbReference type="PROSITE" id="PS50835">
    <property type="entry name" value="IG_LIKE"/>
    <property type="match status" value="1"/>
</dbReference>
<dbReference type="Gene3D" id="2.60.40.10">
    <property type="entry name" value="Immunoglobulins"/>
    <property type="match status" value="1"/>
</dbReference>
<feature type="non-terminal residue" evidence="2">
    <location>
        <position position="1"/>
    </location>
</feature>
<gene>
    <name evidence="2" type="ORF">SPARVUS_LOCUS11213067</name>
</gene>
<protein>
    <recommendedName>
        <fullName evidence="1">Ig-like domain-containing protein</fullName>
    </recommendedName>
</protein>
<evidence type="ECO:0000313" key="2">
    <source>
        <dbReference type="EMBL" id="CAI9591440.1"/>
    </source>
</evidence>
<dbReference type="Proteomes" id="UP001162483">
    <property type="component" value="Unassembled WGS sequence"/>
</dbReference>